<feature type="compositionally biased region" description="Acidic residues" evidence="10">
    <location>
        <begin position="82"/>
        <end position="92"/>
    </location>
</feature>
<dbReference type="InterPro" id="IPR051140">
    <property type="entry name" value="GATA_TF"/>
</dbReference>
<sequence length="377" mass="40480">MEQQTEHFAVSILNSMLHQMLTISSSSSPSPFSPLRSSLLTYSSCSMALEDARMETLLTPEAEEEVVRAEFSVDDLLNFEFAEEEEREEEPLVEQNGTDESNSSSSSTTTTSSTSSSVSFEPPLGIGLPTHDAKEFEWVSLFMDDSLTEFPSGSGAGGLPPPPGDHSRSDAGKQPGNCASKGPTFASPTVCILSTEAMVPAKSKRSKRSRGTAAAAAAWSMSGPRLFSDYTSNSTTSSISSCSSPATSSYPIHHLPPPAAAGRSFLLCNDPPPAKKQKQKKRGRKPKQPTCAATAAPGERRCAHCGSQKTPQWRAGPLGAKTLCNACGVRYKSGRLLPEYRPACSPTFVSHIHSNCHRKVLEMRRKKEAEPPPVHSC</sequence>
<accession>A0AAQ3QIE7</accession>
<dbReference type="Proteomes" id="UP001327560">
    <property type="component" value="Chromosome 6"/>
</dbReference>
<dbReference type="GO" id="GO:0043565">
    <property type="term" value="F:sequence-specific DNA binding"/>
    <property type="evidence" value="ECO:0007669"/>
    <property type="project" value="InterPro"/>
</dbReference>
<evidence type="ECO:0000256" key="6">
    <source>
        <dbReference type="ARBA" id="ARBA00023159"/>
    </source>
</evidence>
<evidence type="ECO:0000313" key="12">
    <source>
        <dbReference type="EMBL" id="WOL10561.1"/>
    </source>
</evidence>
<comment type="subcellular location">
    <subcellularLocation>
        <location evidence="1 8">Nucleus</location>
    </subcellularLocation>
</comment>
<dbReference type="FunFam" id="3.30.50.10:FF:000018">
    <property type="entry name" value="GATA transcription factor"/>
    <property type="match status" value="1"/>
</dbReference>
<reference evidence="12 13" key="1">
    <citation type="submission" date="2023-10" db="EMBL/GenBank/DDBJ databases">
        <title>Chromosome-scale genome assembly provides insights into flower coloration mechanisms of Canna indica.</title>
        <authorList>
            <person name="Li C."/>
        </authorList>
    </citation>
    <scope>NUCLEOTIDE SEQUENCE [LARGE SCALE GENOMIC DNA]</scope>
    <source>
        <tissue evidence="12">Flower</tissue>
    </source>
</reference>
<feature type="region of interest" description="Disordered" evidence="10">
    <location>
        <begin position="263"/>
        <end position="294"/>
    </location>
</feature>
<dbReference type="Gene3D" id="3.30.50.10">
    <property type="entry name" value="Erythroid Transcription Factor GATA-1, subunit A"/>
    <property type="match status" value="1"/>
</dbReference>
<keyword evidence="5" id="KW-0862">Zinc</keyword>
<keyword evidence="8" id="KW-0238">DNA-binding</keyword>
<keyword evidence="8" id="KW-0805">Transcription regulation</keyword>
<feature type="domain" description="GATA-type" evidence="11">
    <location>
        <begin position="300"/>
        <end position="332"/>
    </location>
</feature>
<dbReference type="EMBL" id="CP136895">
    <property type="protein sequence ID" value="WOL10561.1"/>
    <property type="molecule type" value="Genomic_DNA"/>
</dbReference>
<protein>
    <recommendedName>
        <fullName evidence="8">GATA transcription factor</fullName>
    </recommendedName>
</protein>
<evidence type="ECO:0000256" key="8">
    <source>
        <dbReference type="PIRNR" id="PIRNR016992"/>
    </source>
</evidence>
<dbReference type="Pfam" id="PF00320">
    <property type="entry name" value="GATA"/>
    <property type="match status" value="1"/>
</dbReference>
<organism evidence="12 13">
    <name type="scientific">Canna indica</name>
    <name type="common">Indian-shot</name>
    <dbReference type="NCBI Taxonomy" id="4628"/>
    <lineage>
        <taxon>Eukaryota</taxon>
        <taxon>Viridiplantae</taxon>
        <taxon>Streptophyta</taxon>
        <taxon>Embryophyta</taxon>
        <taxon>Tracheophyta</taxon>
        <taxon>Spermatophyta</taxon>
        <taxon>Magnoliopsida</taxon>
        <taxon>Liliopsida</taxon>
        <taxon>Zingiberales</taxon>
        <taxon>Cannaceae</taxon>
        <taxon>Canna</taxon>
    </lineage>
</organism>
<dbReference type="PROSITE" id="PS00344">
    <property type="entry name" value="GATA_ZN_FINGER_1"/>
    <property type="match status" value="1"/>
</dbReference>
<feature type="compositionally biased region" description="Low complexity" evidence="10">
    <location>
        <begin position="101"/>
        <end position="119"/>
    </location>
</feature>
<evidence type="ECO:0000256" key="5">
    <source>
        <dbReference type="ARBA" id="ARBA00022833"/>
    </source>
</evidence>
<evidence type="ECO:0000259" key="11">
    <source>
        <dbReference type="PROSITE" id="PS50114"/>
    </source>
</evidence>
<dbReference type="InterPro" id="IPR000679">
    <property type="entry name" value="Znf_GATA"/>
</dbReference>
<keyword evidence="4 9" id="KW-0863">Zinc-finger</keyword>
<gene>
    <name evidence="12" type="ORF">Cni_G19319</name>
</gene>
<dbReference type="PANTHER" id="PTHR45658">
    <property type="entry name" value="GATA TRANSCRIPTION FACTOR"/>
    <property type="match status" value="1"/>
</dbReference>
<evidence type="ECO:0000256" key="3">
    <source>
        <dbReference type="ARBA" id="ARBA00022723"/>
    </source>
</evidence>
<feature type="region of interest" description="Disordered" evidence="10">
    <location>
        <begin position="151"/>
        <end position="181"/>
    </location>
</feature>
<feature type="region of interest" description="Disordered" evidence="10">
    <location>
        <begin position="82"/>
        <end position="126"/>
    </location>
</feature>
<dbReference type="SUPFAM" id="SSF57716">
    <property type="entry name" value="Glucocorticoid receptor-like (DNA-binding domain)"/>
    <property type="match status" value="1"/>
</dbReference>
<name>A0AAQ3QIE7_9LILI</name>
<dbReference type="AlphaFoldDB" id="A0AAQ3QIE7"/>
<evidence type="ECO:0000256" key="9">
    <source>
        <dbReference type="PROSITE-ProRule" id="PRU00094"/>
    </source>
</evidence>
<dbReference type="InterPro" id="IPR013088">
    <property type="entry name" value="Znf_NHR/GATA"/>
</dbReference>
<dbReference type="InterPro" id="IPR016679">
    <property type="entry name" value="TF_GATA_pln"/>
</dbReference>
<dbReference type="GO" id="GO:0030154">
    <property type="term" value="P:cell differentiation"/>
    <property type="evidence" value="ECO:0007669"/>
    <property type="project" value="TreeGrafter"/>
</dbReference>
<keyword evidence="3" id="KW-0479">Metal-binding</keyword>
<dbReference type="GO" id="GO:0008270">
    <property type="term" value="F:zinc ion binding"/>
    <property type="evidence" value="ECO:0007669"/>
    <property type="project" value="UniProtKB-KW"/>
</dbReference>
<evidence type="ECO:0000256" key="7">
    <source>
        <dbReference type="ARBA" id="ARBA00023242"/>
    </source>
</evidence>
<evidence type="ECO:0000256" key="10">
    <source>
        <dbReference type="SAM" id="MobiDB-lite"/>
    </source>
</evidence>
<evidence type="ECO:0000256" key="2">
    <source>
        <dbReference type="ARBA" id="ARBA00005694"/>
    </source>
</evidence>
<evidence type="ECO:0000256" key="1">
    <source>
        <dbReference type="ARBA" id="ARBA00004123"/>
    </source>
</evidence>
<keyword evidence="8" id="KW-0804">Transcription</keyword>
<dbReference type="GO" id="GO:0005634">
    <property type="term" value="C:nucleus"/>
    <property type="evidence" value="ECO:0007669"/>
    <property type="project" value="UniProtKB-SubCell"/>
</dbReference>
<dbReference type="GO" id="GO:0045893">
    <property type="term" value="P:positive regulation of DNA-templated transcription"/>
    <property type="evidence" value="ECO:0007669"/>
    <property type="project" value="InterPro"/>
</dbReference>
<keyword evidence="13" id="KW-1185">Reference proteome</keyword>
<comment type="function">
    <text evidence="8">Transcriptional activator that specifically binds 5'-GATA-3' or 5'-GAT-3' motifs within gene promoters.</text>
</comment>
<evidence type="ECO:0000256" key="4">
    <source>
        <dbReference type="ARBA" id="ARBA00022771"/>
    </source>
</evidence>
<evidence type="ECO:0000313" key="13">
    <source>
        <dbReference type="Proteomes" id="UP001327560"/>
    </source>
</evidence>
<feature type="compositionally biased region" description="Basic residues" evidence="10">
    <location>
        <begin position="275"/>
        <end position="287"/>
    </location>
</feature>
<dbReference type="SMART" id="SM00401">
    <property type="entry name" value="ZnF_GATA"/>
    <property type="match status" value="1"/>
</dbReference>
<dbReference type="CDD" id="cd00202">
    <property type="entry name" value="ZnF_GATA"/>
    <property type="match status" value="1"/>
</dbReference>
<keyword evidence="7 8" id="KW-0539">Nucleus</keyword>
<keyword evidence="6 8" id="KW-0010">Activator</keyword>
<comment type="similarity">
    <text evidence="2 8">Belongs to the type IV zinc-finger family. Class A subfamily.</text>
</comment>
<dbReference type="PIRSF" id="PIRSF016992">
    <property type="entry name" value="TF_GATA_plant"/>
    <property type="match status" value="1"/>
</dbReference>
<proteinExistence type="inferred from homology"/>
<dbReference type="PANTHER" id="PTHR45658:SF92">
    <property type="entry name" value="GATA TRANSCRIPTION FACTOR 5"/>
    <property type="match status" value="1"/>
</dbReference>
<dbReference type="PROSITE" id="PS50114">
    <property type="entry name" value="GATA_ZN_FINGER_2"/>
    <property type="match status" value="1"/>
</dbReference>